<feature type="transmembrane region" description="Helical" evidence="1">
    <location>
        <begin position="21"/>
        <end position="43"/>
    </location>
</feature>
<keyword evidence="3" id="KW-1185">Reference proteome</keyword>
<protein>
    <submittedName>
        <fullName evidence="2">PilN domain-containing protein</fullName>
    </submittedName>
</protein>
<dbReference type="InterPro" id="IPR007813">
    <property type="entry name" value="PilN"/>
</dbReference>
<dbReference type="InterPro" id="IPR052534">
    <property type="entry name" value="Extracell_DNA_Util/SecSys_Comp"/>
</dbReference>
<comment type="caution">
    <text evidence="2">The sequence shown here is derived from an EMBL/GenBank/DDBJ whole genome shotgun (WGS) entry which is preliminary data.</text>
</comment>
<dbReference type="Proteomes" id="UP001339883">
    <property type="component" value="Unassembled WGS sequence"/>
</dbReference>
<organism evidence="2 3">
    <name type="scientific">Acinetobacter pollinis</name>
    <dbReference type="NCBI Taxonomy" id="2605270"/>
    <lineage>
        <taxon>Bacteria</taxon>
        <taxon>Pseudomonadati</taxon>
        <taxon>Pseudomonadota</taxon>
        <taxon>Gammaproteobacteria</taxon>
        <taxon>Moraxellales</taxon>
        <taxon>Moraxellaceae</taxon>
        <taxon>Acinetobacter</taxon>
    </lineage>
</organism>
<gene>
    <name evidence="2" type="ORF">I2F25_07675</name>
</gene>
<dbReference type="PANTHER" id="PTHR40278:SF2">
    <property type="entry name" value="TYPE IV PILUS INNER MEMBRANE COMPONENT PILN"/>
    <property type="match status" value="1"/>
</dbReference>
<evidence type="ECO:0000313" key="3">
    <source>
        <dbReference type="Proteomes" id="UP001339883"/>
    </source>
</evidence>
<dbReference type="RefSeq" id="WP_195771212.1">
    <property type="nucleotide sequence ID" value="NZ_VTDN01000005.1"/>
</dbReference>
<sequence length="211" mass="24118">MSKINLLPWRDELREARKKAFVFMSVVAALIGVFIVAATWFFFDQRLTDQNQANQIIVDHNNQLNQKLSSLDGLQERRKEIVDRMHLIQNLQSQRPVIVRIVDELPRVIPKNVYLTKFTRNGDSFTLEGRAESPNAVAELMRLMSASPWYRNVFMSSFLANDTKSNPTTPGSVVPRDEDKYGMFVVTANLGEKAKDINALTTVDEDREEGE</sequence>
<evidence type="ECO:0000313" key="2">
    <source>
        <dbReference type="EMBL" id="MEB5476916.1"/>
    </source>
</evidence>
<keyword evidence="1" id="KW-1133">Transmembrane helix</keyword>
<evidence type="ECO:0000256" key="1">
    <source>
        <dbReference type="SAM" id="Phobius"/>
    </source>
</evidence>
<proteinExistence type="predicted"/>
<keyword evidence="1" id="KW-0472">Membrane</keyword>
<dbReference type="Pfam" id="PF05137">
    <property type="entry name" value="PilN"/>
    <property type="match status" value="1"/>
</dbReference>
<dbReference type="EMBL" id="VTDN01000005">
    <property type="protein sequence ID" value="MEB5476916.1"/>
    <property type="molecule type" value="Genomic_DNA"/>
</dbReference>
<accession>A0ABU6DTY7</accession>
<name>A0ABU6DTY7_9GAMM</name>
<keyword evidence="1" id="KW-0812">Transmembrane</keyword>
<dbReference type="PANTHER" id="PTHR40278">
    <property type="entry name" value="DNA UTILIZATION PROTEIN HOFN"/>
    <property type="match status" value="1"/>
</dbReference>
<reference evidence="2 3" key="1">
    <citation type="submission" date="2019-08" db="EMBL/GenBank/DDBJ databases">
        <title>Five species of Acinetobacter isolated from floral nectar and animal pollinators.</title>
        <authorList>
            <person name="Hendry T.A."/>
        </authorList>
    </citation>
    <scope>NUCLEOTIDE SEQUENCE [LARGE SCALE GENOMIC DNA]</scope>
    <source>
        <strain evidence="2 3">MD18.27</strain>
    </source>
</reference>